<proteinExistence type="inferred from homology"/>
<comment type="caution">
    <text evidence="3">The sequence shown here is derived from an EMBL/GenBank/DDBJ whole genome shotgun (WGS) entry which is preliminary data.</text>
</comment>
<evidence type="ECO:0000256" key="1">
    <source>
        <dbReference type="ARBA" id="ARBA00005254"/>
    </source>
</evidence>
<dbReference type="AlphaFoldDB" id="A0A1V6MUN8"/>
<accession>A0A1V6MUN8</accession>
<dbReference type="EMBL" id="MPOH02000010">
    <property type="protein sequence ID" value="OQD56184.1"/>
    <property type="molecule type" value="Genomic_DNA"/>
</dbReference>
<protein>
    <recommendedName>
        <fullName evidence="2">MaoC-like domain-containing protein</fullName>
    </recommendedName>
</protein>
<dbReference type="STRING" id="114686.BM536_011045"/>
<gene>
    <name evidence="3" type="ORF">BM536_011045</name>
</gene>
<reference evidence="3 4" key="2">
    <citation type="submission" date="2017-02" db="EMBL/GenBank/DDBJ databases">
        <title>Draft genome sequence of Streptomyces phaeoluteigriseus type strain DSM41896.</title>
        <authorList>
            <person name="Salih T.S."/>
            <person name="Algora Gallardo L."/>
            <person name="Melo Santos T."/>
            <person name="Filgueira Martinez S."/>
            <person name="Herron P.R."/>
        </authorList>
    </citation>
    <scope>NUCLEOTIDE SEQUENCE [LARGE SCALE GENOMIC DNA]</scope>
    <source>
        <strain evidence="3 4">DSM 41896</strain>
    </source>
</reference>
<feature type="domain" description="MaoC-like" evidence="2">
    <location>
        <begin position="84"/>
        <end position="155"/>
    </location>
</feature>
<dbReference type="Gene3D" id="3.10.129.10">
    <property type="entry name" value="Hotdog Thioesterase"/>
    <property type="match status" value="1"/>
</dbReference>
<dbReference type="Pfam" id="PF01575">
    <property type="entry name" value="MaoC_dehydratas"/>
    <property type="match status" value="1"/>
</dbReference>
<organism evidence="3 4">
    <name type="scientific">Streptomyces phaeoluteigriseus</name>
    <dbReference type="NCBI Taxonomy" id="114686"/>
    <lineage>
        <taxon>Bacteria</taxon>
        <taxon>Bacillati</taxon>
        <taxon>Actinomycetota</taxon>
        <taxon>Actinomycetes</taxon>
        <taxon>Kitasatosporales</taxon>
        <taxon>Streptomycetaceae</taxon>
        <taxon>Streptomyces</taxon>
        <taxon>Streptomyces aurantiacus group</taxon>
    </lineage>
</organism>
<reference evidence="4" key="1">
    <citation type="submission" date="2016-11" db="EMBL/GenBank/DDBJ databases">
        <authorList>
            <person name="Schniete J.K."/>
            <person name="Salih T."/>
            <person name="Algora Gallardo L."/>
            <person name="Martinez Fernandez S."/>
            <person name="Herron P.R."/>
        </authorList>
    </citation>
    <scope>NUCLEOTIDE SEQUENCE [LARGE SCALE GENOMIC DNA]</scope>
    <source>
        <strain evidence="4">DSM 41896</strain>
    </source>
</reference>
<dbReference type="Proteomes" id="UP000184286">
    <property type="component" value="Unassembled WGS sequence"/>
</dbReference>
<comment type="similarity">
    <text evidence="1">Belongs to the enoyl-CoA hydratase/isomerase family.</text>
</comment>
<name>A0A1V6MUN8_9ACTN</name>
<evidence type="ECO:0000259" key="2">
    <source>
        <dbReference type="Pfam" id="PF01575"/>
    </source>
</evidence>
<dbReference type="InterPro" id="IPR029069">
    <property type="entry name" value="HotDog_dom_sf"/>
</dbReference>
<sequence>MDDIVPFGRNRVVVIFKGAIQDDLGETCTTYEDYFMIGGIKAASMKMLRSHAHLGKSRVSDLASLTRTLPIEDYQAAIDFVIPAQMGRDYAKLSGDLNLVHIHNAVARLSGHPKAFIQGFCTANYIVKHLSLSVGPITEIETLFSRPVYVDEPVRLLHNEKCFSLVSAESKVLSFGFWS</sequence>
<dbReference type="InterPro" id="IPR002539">
    <property type="entry name" value="MaoC-like_dom"/>
</dbReference>
<evidence type="ECO:0000313" key="3">
    <source>
        <dbReference type="EMBL" id="OQD56184.1"/>
    </source>
</evidence>
<dbReference type="SUPFAM" id="SSF54637">
    <property type="entry name" value="Thioesterase/thiol ester dehydrase-isomerase"/>
    <property type="match status" value="1"/>
</dbReference>
<evidence type="ECO:0000313" key="4">
    <source>
        <dbReference type="Proteomes" id="UP000184286"/>
    </source>
</evidence>